<evidence type="ECO:0000256" key="8">
    <source>
        <dbReference type="SAM" id="Phobius"/>
    </source>
</evidence>
<evidence type="ECO:0000256" key="2">
    <source>
        <dbReference type="ARBA" id="ARBA00007935"/>
    </source>
</evidence>
<dbReference type="GO" id="GO:0005886">
    <property type="term" value="C:plasma membrane"/>
    <property type="evidence" value="ECO:0007669"/>
    <property type="project" value="UniProtKB-SubCell"/>
</dbReference>
<keyword evidence="5 8" id="KW-0812">Transmembrane</keyword>
<evidence type="ECO:0000256" key="5">
    <source>
        <dbReference type="ARBA" id="ARBA00022692"/>
    </source>
</evidence>
<dbReference type="PANTHER" id="PTHR30472">
    <property type="entry name" value="FERRIC ENTEROBACTIN TRANSPORT SYSTEM PERMEASE PROTEIN"/>
    <property type="match status" value="1"/>
</dbReference>
<feature type="transmembrane region" description="Helical" evidence="8">
    <location>
        <begin position="320"/>
        <end position="337"/>
    </location>
</feature>
<dbReference type="GO" id="GO:0033214">
    <property type="term" value="P:siderophore-iron import into cell"/>
    <property type="evidence" value="ECO:0007669"/>
    <property type="project" value="TreeGrafter"/>
</dbReference>
<evidence type="ECO:0000313" key="10">
    <source>
        <dbReference type="Proteomes" id="UP000325161"/>
    </source>
</evidence>
<evidence type="ECO:0000313" key="9">
    <source>
        <dbReference type="EMBL" id="QEI09430.1"/>
    </source>
</evidence>
<reference evidence="9 10" key="1">
    <citation type="submission" date="2019-08" db="EMBL/GenBank/DDBJ databases">
        <title>Amphibian skin-associated Pigmentiphaga: genome sequence and occurrence across geography and hosts.</title>
        <authorList>
            <person name="Bletz M.C."/>
            <person name="Bunk B."/>
            <person name="Sproeer C."/>
            <person name="Biwer P."/>
            <person name="Reiter S."/>
            <person name="Rabemananjara F.C.E."/>
            <person name="Schulz S."/>
            <person name="Overmann J."/>
            <person name="Vences M."/>
        </authorList>
    </citation>
    <scope>NUCLEOTIDE SEQUENCE [LARGE SCALE GENOMIC DNA]</scope>
    <source>
        <strain evidence="9 10">Mada1488</strain>
    </source>
</reference>
<dbReference type="InterPro" id="IPR000522">
    <property type="entry name" value="ABC_transptr_permease_BtuC"/>
</dbReference>
<dbReference type="SUPFAM" id="SSF81345">
    <property type="entry name" value="ABC transporter involved in vitamin B12 uptake, BtuC"/>
    <property type="match status" value="1"/>
</dbReference>
<dbReference type="Gene3D" id="1.10.3470.10">
    <property type="entry name" value="ABC transporter involved in vitamin B12 uptake, BtuC"/>
    <property type="match status" value="1"/>
</dbReference>
<comment type="similarity">
    <text evidence="2">Belongs to the binding-protein-dependent transport system permease family. FecCD subfamily.</text>
</comment>
<gene>
    <name evidence="9" type="ORF">FXN63_18975</name>
</gene>
<proteinExistence type="inferred from homology"/>
<feature type="transmembrane region" description="Helical" evidence="8">
    <location>
        <begin position="129"/>
        <end position="150"/>
    </location>
</feature>
<evidence type="ECO:0000256" key="6">
    <source>
        <dbReference type="ARBA" id="ARBA00022989"/>
    </source>
</evidence>
<comment type="subcellular location">
    <subcellularLocation>
        <location evidence="1">Cell membrane</location>
        <topology evidence="1">Multi-pass membrane protein</topology>
    </subcellularLocation>
</comment>
<keyword evidence="7 8" id="KW-0472">Membrane</keyword>
<keyword evidence="4" id="KW-1003">Cell membrane</keyword>
<dbReference type="EMBL" id="CP043046">
    <property type="protein sequence ID" value="QEI09430.1"/>
    <property type="molecule type" value="Genomic_DNA"/>
</dbReference>
<dbReference type="GO" id="GO:0022857">
    <property type="term" value="F:transmembrane transporter activity"/>
    <property type="evidence" value="ECO:0007669"/>
    <property type="project" value="InterPro"/>
</dbReference>
<dbReference type="OrthoDB" id="9811721at2"/>
<keyword evidence="3" id="KW-0813">Transport</keyword>
<organism evidence="9 10">
    <name type="scientific">Pigmentiphaga aceris</name>
    <dbReference type="NCBI Taxonomy" id="1940612"/>
    <lineage>
        <taxon>Bacteria</taxon>
        <taxon>Pseudomonadati</taxon>
        <taxon>Pseudomonadota</taxon>
        <taxon>Betaproteobacteria</taxon>
        <taxon>Burkholderiales</taxon>
        <taxon>Alcaligenaceae</taxon>
        <taxon>Pigmentiphaga</taxon>
    </lineage>
</organism>
<feature type="transmembrane region" description="Helical" evidence="8">
    <location>
        <begin position="209"/>
        <end position="228"/>
    </location>
</feature>
<dbReference type="Pfam" id="PF01032">
    <property type="entry name" value="FecCD"/>
    <property type="match status" value="1"/>
</dbReference>
<keyword evidence="6 8" id="KW-1133">Transmembrane helix</keyword>
<dbReference type="AlphaFoldDB" id="A0A5C0B795"/>
<feature type="transmembrane region" description="Helical" evidence="8">
    <location>
        <begin position="157"/>
        <end position="179"/>
    </location>
</feature>
<dbReference type="KEGG" id="pacr:FXN63_18975"/>
<evidence type="ECO:0000256" key="1">
    <source>
        <dbReference type="ARBA" id="ARBA00004651"/>
    </source>
</evidence>
<dbReference type="CDD" id="cd06550">
    <property type="entry name" value="TM_ABC_iron-siderophores_like"/>
    <property type="match status" value="1"/>
</dbReference>
<protein>
    <submittedName>
        <fullName evidence="9">Iron ABC transporter permease</fullName>
    </submittedName>
</protein>
<evidence type="ECO:0000256" key="3">
    <source>
        <dbReference type="ARBA" id="ARBA00022448"/>
    </source>
</evidence>
<keyword evidence="10" id="KW-1185">Reference proteome</keyword>
<feature type="transmembrane region" description="Helical" evidence="8">
    <location>
        <begin position="103"/>
        <end position="123"/>
    </location>
</feature>
<name>A0A5C0B795_9BURK</name>
<feature type="transmembrane region" description="Helical" evidence="8">
    <location>
        <begin position="185"/>
        <end position="202"/>
    </location>
</feature>
<evidence type="ECO:0000256" key="7">
    <source>
        <dbReference type="ARBA" id="ARBA00023136"/>
    </source>
</evidence>
<feature type="transmembrane region" description="Helical" evidence="8">
    <location>
        <begin position="248"/>
        <end position="275"/>
    </location>
</feature>
<sequence length="344" mass="34783">MQRAWRIGAFSRLPPGPALGRLAVLIVLLLAVAVLSLSAGQHWLSPAKVFQALTAPGHDSDALVIHLLRLPRVVLALLAGGALGVAGLLLQTLVRNPLASPDLMGVGPGAAAAAVLFLAYGAGVAAPNWLPVAAIAGALTCGAAVYALAWRGGVTPVRLVLTGVAVASLASAVTTFVLVRGPANATMSAYVWLTGSVFGATWTDIGRLAAWLAPLAIALAVLARHAAIAGLGDALAQGLGQRVEVMRAVLLTVAVAMAGAAVSCTGPLAFTGLIAPHLARRLIGHSFGVAAWASAAIGGLLVMVADLAGRVLFAPRDLPAGIFVAALGAVFFVQLMLRSRHRAD</sequence>
<dbReference type="InterPro" id="IPR037294">
    <property type="entry name" value="ABC_BtuC-like"/>
</dbReference>
<accession>A0A5C0B795</accession>
<feature type="transmembrane region" description="Helical" evidence="8">
    <location>
        <begin position="287"/>
        <end position="308"/>
    </location>
</feature>
<dbReference type="Proteomes" id="UP000325161">
    <property type="component" value="Chromosome"/>
</dbReference>
<feature type="transmembrane region" description="Helical" evidence="8">
    <location>
        <begin position="73"/>
        <end position="91"/>
    </location>
</feature>
<evidence type="ECO:0000256" key="4">
    <source>
        <dbReference type="ARBA" id="ARBA00022475"/>
    </source>
</evidence>
<dbReference type="PANTHER" id="PTHR30472:SF24">
    <property type="entry name" value="FERRIC ENTEROBACTIN TRANSPORT SYSTEM PERMEASE PROTEIN FEPG"/>
    <property type="match status" value="1"/>
</dbReference>